<organism evidence="1 2">
    <name type="scientific">Mycobacterium ulcerans str. Harvey</name>
    <dbReference type="NCBI Taxonomy" id="1299332"/>
    <lineage>
        <taxon>Bacteria</taxon>
        <taxon>Bacillati</taxon>
        <taxon>Actinomycetota</taxon>
        <taxon>Actinomycetes</taxon>
        <taxon>Mycobacteriales</taxon>
        <taxon>Mycobacteriaceae</taxon>
        <taxon>Mycobacterium</taxon>
        <taxon>Mycobacterium ulcerans group</taxon>
    </lineage>
</organism>
<keyword evidence="2" id="KW-1185">Reference proteome</keyword>
<gene>
    <name evidence="1" type="ORF">I551_2888</name>
</gene>
<evidence type="ECO:0000313" key="2">
    <source>
        <dbReference type="Proteomes" id="UP000020681"/>
    </source>
</evidence>
<proteinExistence type="predicted"/>
<accession>A0ABN0R0T7</accession>
<dbReference type="EMBL" id="JAOL01000100">
    <property type="protein sequence ID" value="EUA90644.1"/>
    <property type="molecule type" value="Genomic_DNA"/>
</dbReference>
<dbReference type="Proteomes" id="UP000020681">
    <property type="component" value="Unassembled WGS sequence"/>
</dbReference>
<sequence length="60" mass="6357">MAPSSLMSARIGSVASRPIRVRWTSPMGSSAVSDTSTMCPSIKDQLARRLLSIGCSVGCW</sequence>
<comment type="caution">
    <text evidence="1">The sequence shown here is derived from an EMBL/GenBank/DDBJ whole genome shotgun (WGS) entry which is preliminary data.</text>
</comment>
<evidence type="ECO:0000313" key="1">
    <source>
        <dbReference type="EMBL" id="EUA90644.1"/>
    </source>
</evidence>
<protein>
    <submittedName>
        <fullName evidence="1">Uncharacterized protein</fullName>
    </submittedName>
</protein>
<name>A0ABN0R0T7_MYCUL</name>
<reference evidence="1 2" key="1">
    <citation type="submission" date="2014-01" db="EMBL/GenBank/DDBJ databases">
        <authorList>
            <person name="Dobos K."/>
            <person name="Lenaerts A."/>
            <person name="Ordway D."/>
            <person name="DeGroote M.A."/>
            <person name="Parker T."/>
            <person name="Sizemore C."/>
            <person name="Tallon L.J."/>
            <person name="Sadzewicz L.K."/>
            <person name="Sengamalay N."/>
            <person name="Fraser C.M."/>
            <person name="Hine E."/>
            <person name="Shefchek K.A."/>
            <person name="Das S.P."/>
            <person name="Tettelin H."/>
        </authorList>
    </citation>
    <scope>NUCLEOTIDE SEQUENCE [LARGE SCALE GENOMIC DNA]</scope>
    <source>
        <strain evidence="1 2">Harvey</strain>
    </source>
</reference>